<gene>
    <name evidence="1" type="ORF">NBT09_04880</name>
</gene>
<dbReference type="Proteomes" id="UP001056268">
    <property type="component" value="Chromosome"/>
</dbReference>
<sequence length="14" mass="1598">MFYCFYGPRGQATG</sequence>
<name>A0ABY4U1D8_RICCR</name>
<evidence type="ECO:0000313" key="2">
    <source>
        <dbReference type="Proteomes" id="UP001056268"/>
    </source>
</evidence>
<organism evidence="1 2">
    <name type="scientific">Rickettsia conorii subsp. raoultii</name>
    <dbReference type="NCBI Taxonomy" id="369822"/>
    <lineage>
        <taxon>Bacteria</taxon>
        <taxon>Pseudomonadati</taxon>
        <taxon>Pseudomonadota</taxon>
        <taxon>Alphaproteobacteria</taxon>
        <taxon>Rickettsiales</taxon>
        <taxon>Rickettsiaceae</taxon>
        <taxon>Rickettsieae</taxon>
        <taxon>Rickettsia</taxon>
        <taxon>spotted fever group</taxon>
    </lineage>
</organism>
<proteinExistence type="predicted"/>
<dbReference type="EMBL" id="CP098324">
    <property type="protein sequence ID" value="URW78465.1"/>
    <property type="molecule type" value="Genomic_DNA"/>
</dbReference>
<reference evidence="1" key="1">
    <citation type="submission" date="2022-05" db="EMBL/GenBank/DDBJ databases">
        <title>Tracking Rickettsia raoultii infection dynamics in vivo by bioorthogonal metabolic labeling.</title>
        <authorList>
            <person name="Zhu D.-Y."/>
            <person name="Jia N."/>
            <person name="Li C."/>
            <person name="Zhang M.-Z."/>
            <person name="Liu H.-B."/>
            <person name="Cao W.-C."/>
        </authorList>
    </citation>
    <scope>NUCLEOTIDE SEQUENCE</scope>
    <source>
        <strain evidence="1">BIME</strain>
    </source>
</reference>
<keyword evidence="2" id="KW-1185">Reference proteome</keyword>
<evidence type="ECO:0000313" key="1">
    <source>
        <dbReference type="EMBL" id="URW78465.1"/>
    </source>
</evidence>
<protein>
    <submittedName>
        <fullName evidence="1">Uncharacterized protein</fullName>
    </submittedName>
</protein>
<accession>A0ABY4U1D8</accession>